<dbReference type="InterPro" id="IPR013022">
    <property type="entry name" value="Xyl_isomerase-like_TIM-brl"/>
</dbReference>
<dbReference type="AlphaFoldDB" id="A0A841YHD3"/>
<dbReference type="SUPFAM" id="SSF51658">
    <property type="entry name" value="Xylose isomerase-like"/>
    <property type="match status" value="1"/>
</dbReference>
<dbReference type="Pfam" id="PF01261">
    <property type="entry name" value="AP_endonuc_2"/>
    <property type="match status" value="1"/>
</dbReference>
<dbReference type="PANTHER" id="PTHR12110">
    <property type="entry name" value="HYDROXYPYRUVATE ISOMERASE"/>
    <property type="match status" value="1"/>
</dbReference>
<comment type="caution">
    <text evidence="2">The sequence shown here is derived from an EMBL/GenBank/DDBJ whole genome shotgun (WGS) entry which is preliminary data.</text>
</comment>
<organism evidence="2 3">
    <name type="scientific">Listeria fleischmannii</name>
    <dbReference type="NCBI Taxonomy" id="1069827"/>
    <lineage>
        <taxon>Bacteria</taxon>
        <taxon>Bacillati</taxon>
        <taxon>Bacillota</taxon>
        <taxon>Bacilli</taxon>
        <taxon>Bacillales</taxon>
        <taxon>Listeriaceae</taxon>
        <taxon>Listeria</taxon>
    </lineage>
</organism>
<reference evidence="2 3" key="1">
    <citation type="submission" date="2020-03" db="EMBL/GenBank/DDBJ databases">
        <title>Soil Listeria distribution.</title>
        <authorList>
            <person name="Liao J."/>
            <person name="Wiedmann M."/>
        </authorList>
    </citation>
    <scope>NUCLEOTIDE SEQUENCE [LARGE SCALE GENOMIC DNA]</scope>
    <source>
        <strain evidence="2 3">FSL L7-1645</strain>
    </source>
</reference>
<proteinExistence type="predicted"/>
<dbReference type="EMBL" id="JAARPY010000015">
    <property type="protein sequence ID" value="MBC1399630.1"/>
    <property type="molecule type" value="Genomic_DNA"/>
</dbReference>
<sequence length="288" mass="32825">MKLAYDPSHFRDNTNLKDTVDHVARLGYEYLELSPRKDFIWFYEYPKVDKQLIADLKLYCRDAGVKISSVLPVQQWSSPNEEERLAAVRNWKRCIEITSELGVDLMNTEFSGDKSQPVQSEAAFLRSMDELIPLFEKEGIKLNLQAHPNDFIETNIGAIRMIRALDKEWIKLVYSVAHAFYYDDGIGDVEAQLEDAKAILAHVLFADTLNHKAGFGLRYIINPPDANVTIHQHLNIGEGEVNFTALFKKLKEIKFDGIATNSVFAYPDRPDWSNDITLSAMKKGLGIK</sequence>
<feature type="domain" description="Xylose isomerase-like TIM barrel" evidence="1">
    <location>
        <begin position="21"/>
        <end position="271"/>
    </location>
</feature>
<dbReference type="GO" id="GO:0016853">
    <property type="term" value="F:isomerase activity"/>
    <property type="evidence" value="ECO:0007669"/>
    <property type="project" value="UniProtKB-KW"/>
</dbReference>
<accession>A0A841YHD3</accession>
<evidence type="ECO:0000313" key="3">
    <source>
        <dbReference type="Proteomes" id="UP000571128"/>
    </source>
</evidence>
<dbReference type="InterPro" id="IPR050312">
    <property type="entry name" value="IolE/XylAMocC-like"/>
</dbReference>
<dbReference type="Gene3D" id="3.20.20.150">
    <property type="entry name" value="Divalent-metal-dependent TIM barrel enzymes"/>
    <property type="match status" value="1"/>
</dbReference>
<keyword evidence="2" id="KW-0413">Isomerase</keyword>
<dbReference type="PANTHER" id="PTHR12110:SF21">
    <property type="entry name" value="XYLOSE ISOMERASE-LIKE TIM BARREL DOMAIN-CONTAINING PROTEIN"/>
    <property type="match status" value="1"/>
</dbReference>
<name>A0A841YHD3_9LIST</name>
<evidence type="ECO:0000313" key="2">
    <source>
        <dbReference type="EMBL" id="MBC1399630.1"/>
    </source>
</evidence>
<evidence type="ECO:0000259" key="1">
    <source>
        <dbReference type="Pfam" id="PF01261"/>
    </source>
</evidence>
<protein>
    <submittedName>
        <fullName evidence="2">Sugar phosphate isomerase/epimerase</fullName>
    </submittedName>
</protein>
<gene>
    <name evidence="2" type="ORF">HB844_12165</name>
</gene>
<dbReference type="Proteomes" id="UP000571128">
    <property type="component" value="Unassembled WGS sequence"/>
</dbReference>
<dbReference type="RefSeq" id="WP_036062590.1">
    <property type="nucleotide sequence ID" value="NZ_JAARPY010000015.1"/>
</dbReference>
<dbReference type="InterPro" id="IPR036237">
    <property type="entry name" value="Xyl_isomerase-like_sf"/>
</dbReference>